<dbReference type="PROSITE" id="PS50853">
    <property type="entry name" value="FN3"/>
    <property type="match status" value="1"/>
</dbReference>
<evidence type="ECO:0000313" key="6">
    <source>
        <dbReference type="Proteomes" id="UP001519332"/>
    </source>
</evidence>
<evidence type="ECO:0000256" key="3">
    <source>
        <dbReference type="SAM" id="Phobius"/>
    </source>
</evidence>
<feature type="transmembrane region" description="Helical" evidence="3">
    <location>
        <begin position="60"/>
        <end position="82"/>
    </location>
</feature>
<keyword evidence="2" id="KW-0624">Polysaccharide degradation</keyword>
<keyword evidence="1" id="KW-0326">Glycosidase</keyword>
<feature type="transmembrane region" description="Helical" evidence="3">
    <location>
        <begin position="131"/>
        <end position="152"/>
    </location>
</feature>
<feature type="transmembrane region" description="Helical" evidence="3">
    <location>
        <begin position="88"/>
        <end position="106"/>
    </location>
</feature>
<reference evidence="5 6" key="1">
    <citation type="submission" date="2021-03" db="EMBL/GenBank/DDBJ databases">
        <title>Sequencing the genomes of 1000 actinobacteria strains.</title>
        <authorList>
            <person name="Klenk H.-P."/>
        </authorList>
    </citation>
    <scope>NUCLEOTIDE SEQUENCE [LARGE SCALE GENOMIC DNA]</scope>
    <source>
        <strain evidence="5 6">DSM 46670</strain>
    </source>
</reference>
<gene>
    <name evidence="5" type="ORF">JOF56_006026</name>
</gene>
<keyword evidence="3" id="KW-0472">Membrane</keyword>
<sequence length="376" mass="41102">MLSLAAVAGNQIAWWQLGFRKRRAVVRHARQGIPHPDPDVWHDARQWARQMLDAPWWWRLARAIVISGFGVLGVSATTGVAIELQAEFAIGTGVLAVVPLAIAWAWRQTQNARLIDRVEPAPRNARANARWVPFVLLITAAVAMTASIVIIVQTVHTNHEEVYGCPFQPEDQEIRAWWVRHKGKSGQAGCPVGQTSRTAGGERYVRMAKGVITTSEFGPFMLPNETFDLWQANWARLGEPTGAGLGDGSMDFVNFRGGHITQMADGHVTVEFGTPYQPPQTVGGPCVAHDRPCVVRADRAGTTVHVAWHWGIADAFNVSWRALDGQDVVSVEVAGNEYTITGLSPDASYVLHVQACDKQFLSSSKCTPSSAYVVAP</sequence>
<dbReference type="EMBL" id="JAGINW010000001">
    <property type="protein sequence ID" value="MBP2325641.1"/>
    <property type="molecule type" value="Genomic_DNA"/>
</dbReference>
<keyword evidence="2" id="KW-0119">Carbohydrate metabolism</keyword>
<proteinExistence type="predicted"/>
<organism evidence="5 6">
    <name type="scientific">Kibdelosporangium banguiense</name>
    <dbReference type="NCBI Taxonomy" id="1365924"/>
    <lineage>
        <taxon>Bacteria</taxon>
        <taxon>Bacillati</taxon>
        <taxon>Actinomycetota</taxon>
        <taxon>Actinomycetes</taxon>
        <taxon>Pseudonocardiales</taxon>
        <taxon>Pseudonocardiaceae</taxon>
        <taxon>Kibdelosporangium</taxon>
    </lineage>
</organism>
<keyword evidence="6" id="KW-1185">Reference proteome</keyword>
<protein>
    <recommendedName>
        <fullName evidence="4">Fibronectin type-III domain-containing protein</fullName>
    </recommendedName>
</protein>
<evidence type="ECO:0000313" key="5">
    <source>
        <dbReference type="EMBL" id="MBP2325641.1"/>
    </source>
</evidence>
<keyword evidence="1" id="KW-0378">Hydrolase</keyword>
<dbReference type="InterPro" id="IPR003961">
    <property type="entry name" value="FN3_dom"/>
</dbReference>
<dbReference type="Pfam" id="PF00041">
    <property type="entry name" value="fn3"/>
    <property type="match status" value="1"/>
</dbReference>
<name>A0ABS4TMK7_9PSEU</name>
<dbReference type="Gene3D" id="2.60.40.10">
    <property type="entry name" value="Immunoglobulins"/>
    <property type="match status" value="1"/>
</dbReference>
<dbReference type="RefSeq" id="WP_209642816.1">
    <property type="nucleotide sequence ID" value="NZ_JAGINW010000001.1"/>
</dbReference>
<comment type="caution">
    <text evidence="5">The sequence shown here is derived from an EMBL/GenBank/DDBJ whole genome shotgun (WGS) entry which is preliminary data.</text>
</comment>
<evidence type="ECO:0000256" key="2">
    <source>
        <dbReference type="ARBA" id="ARBA00023326"/>
    </source>
</evidence>
<dbReference type="Proteomes" id="UP001519332">
    <property type="component" value="Unassembled WGS sequence"/>
</dbReference>
<accession>A0ABS4TMK7</accession>
<dbReference type="SUPFAM" id="SSF49265">
    <property type="entry name" value="Fibronectin type III"/>
    <property type="match status" value="1"/>
</dbReference>
<keyword evidence="3" id="KW-1133">Transmembrane helix</keyword>
<evidence type="ECO:0000256" key="1">
    <source>
        <dbReference type="ARBA" id="ARBA00023295"/>
    </source>
</evidence>
<dbReference type="InterPro" id="IPR013783">
    <property type="entry name" value="Ig-like_fold"/>
</dbReference>
<dbReference type="CDD" id="cd00063">
    <property type="entry name" value="FN3"/>
    <property type="match status" value="1"/>
</dbReference>
<keyword evidence="3" id="KW-0812">Transmembrane</keyword>
<dbReference type="InterPro" id="IPR036116">
    <property type="entry name" value="FN3_sf"/>
</dbReference>
<evidence type="ECO:0000259" key="4">
    <source>
        <dbReference type="PROSITE" id="PS50853"/>
    </source>
</evidence>
<feature type="domain" description="Fibronectin type-III" evidence="4">
    <location>
        <begin position="288"/>
        <end position="376"/>
    </location>
</feature>